<dbReference type="InterPro" id="IPR032675">
    <property type="entry name" value="LRR_dom_sf"/>
</dbReference>
<sequence>MNHSMVGIMDLPNEMIIKIWNNLNNIDVLYSFLGVNKRFDRLARSPVYIRSIQLTEKNSKTNRFYPLPDSIIDRYCSYILPQIHQCIECLILEPFSMERILLLCVYPRLRKLSFTKIGEDFVFRHFTEKSPLINITHLSLTIDLKWFTSLSAIDLGEKLVPQIFRTFRNLIELDFNENSIERRPLISLYGLSSMICYSSSLVNLSINVKKFNDCLCLFDGRFPQLRKLYVGIQEINAPSLPIENLTTVLNLEYFSLSSYSDINEYDSYILPLIRQMKYLKELTLYLVVNNRSTFIDGTHLKNEILIYLPQIQIFIFNIKTHCKFMSNEMYIQSNNDISRTFINWQYSQVNSYISHYPNNVAQCHIFSLPCSMTEIYNISYGFQGVLCRNVQTLYLSDRVHPFRHEFFLRIARAFPLITHLTVLNNRFPNNVDGSSNDQLASVVEFHHLISLTIHFQRAHNVEQFLVDTNTYLPNLIDLTVSYDNLVTVTKNFKRDVTRRNCSKVQTLQFTIRTIAVHSKDFYLYFPCLK</sequence>
<dbReference type="Proteomes" id="UP000663825">
    <property type="component" value="Unassembled WGS sequence"/>
</dbReference>
<protein>
    <recommendedName>
        <fullName evidence="1">F-box domain-containing protein</fullName>
    </recommendedName>
</protein>
<organism evidence="3 4">
    <name type="scientific">Rotaria socialis</name>
    <dbReference type="NCBI Taxonomy" id="392032"/>
    <lineage>
        <taxon>Eukaryota</taxon>
        <taxon>Metazoa</taxon>
        <taxon>Spiralia</taxon>
        <taxon>Gnathifera</taxon>
        <taxon>Rotifera</taxon>
        <taxon>Eurotatoria</taxon>
        <taxon>Bdelloidea</taxon>
        <taxon>Philodinida</taxon>
        <taxon>Philodinidae</taxon>
        <taxon>Rotaria</taxon>
    </lineage>
</organism>
<dbReference type="Proteomes" id="UP000663873">
    <property type="component" value="Unassembled WGS sequence"/>
</dbReference>
<dbReference type="AlphaFoldDB" id="A0A820L5K4"/>
<feature type="domain" description="F-box" evidence="1">
    <location>
        <begin position="5"/>
        <end position="52"/>
    </location>
</feature>
<evidence type="ECO:0000313" key="2">
    <source>
        <dbReference type="EMBL" id="CAF3338619.1"/>
    </source>
</evidence>
<name>A0A820L5K4_9BILA</name>
<dbReference type="InterPro" id="IPR001810">
    <property type="entry name" value="F-box_dom"/>
</dbReference>
<dbReference type="SUPFAM" id="SSF52047">
    <property type="entry name" value="RNI-like"/>
    <property type="match status" value="1"/>
</dbReference>
<proteinExistence type="predicted"/>
<gene>
    <name evidence="2" type="ORF">TIS948_LOCUS22144</name>
    <name evidence="3" type="ORF">UJA718_LOCUS15776</name>
</gene>
<evidence type="ECO:0000259" key="1">
    <source>
        <dbReference type="PROSITE" id="PS50181"/>
    </source>
</evidence>
<dbReference type="EMBL" id="CAJOBP010002363">
    <property type="protein sequence ID" value="CAF4350715.1"/>
    <property type="molecule type" value="Genomic_DNA"/>
</dbReference>
<dbReference type="OrthoDB" id="9984886at2759"/>
<evidence type="ECO:0000313" key="3">
    <source>
        <dbReference type="EMBL" id="CAF4350715.1"/>
    </source>
</evidence>
<dbReference type="Gene3D" id="3.80.10.10">
    <property type="entry name" value="Ribonuclease Inhibitor"/>
    <property type="match status" value="1"/>
</dbReference>
<dbReference type="EMBL" id="CAJNXB010003798">
    <property type="protein sequence ID" value="CAF3338619.1"/>
    <property type="molecule type" value="Genomic_DNA"/>
</dbReference>
<reference evidence="3" key="1">
    <citation type="submission" date="2021-02" db="EMBL/GenBank/DDBJ databases">
        <authorList>
            <person name="Nowell W R."/>
        </authorList>
    </citation>
    <scope>NUCLEOTIDE SEQUENCE</scope>
</reference>
<comment type="caution">
    <text evidence="3">The sequence shown here is derived from an EMBL/GenBank/DDBJ whole genome shotgun (WGS) entry which is preliminary data.</text>
</comment>
<evidence type="ECO:0000313" key="4">
    <source>
        <dbReference type="Proteomes" id="UP000663873"/>
    </source>
</evidence>
<keyword evidence="4" id="KW-1185">Reference proteome</keyword>
<dbReference type="PROSITE" id="PS50181">
    <property type="entry name" value="FBOX"/>
    <property type="match status" value="1"/>
</dbReference>
<accession>A0A820L5K4</accession>